<evidence type="ECO:0000256" key="3">
    <source>
        <dbReference type="ARBA" id="ARBA00022898"/>
    </source>
</evidence>
<keyword evidence="6" id="KW-1185">Reference proteome</keyword>
<evidence type="ECO:0000313" key="5">
    <source>
        <dbReference type="EMBL" id="GGK80211.1"/>
    </source>
</evidence>
<reference evidence="6" key="1">
    <citation type="journal article" date="2019" name="Int. J. Syst. Evol. Microbiol.">
        <title>The Global Catalogue of Microorganisms (GCM) 10K type strain sequencing project: providing services to taxonomists for standard genome sequencing and annotation.</title>
        <authorList>
            <consortium name="The Broad Institute Genomics Platform"/>
            <consortium name="The Broad Institute Genome Sequencing Center for Infectious Disease"/>
            <person name="Wu L."/>
            <person name="Ma J."/>
        </authorList>
    </citation>
    <scope>NUCLEOTIDE SEQUENCE [LARGE SCALE GENOMIC DNA]</scope>
    <source>
        <strain evidence="6">CGMCC 1.5362</strain>
    </source>
</reference>
<evidence type="ECO:0000313" key="6">
    <source>
        <dbReference type="Proteomes" id="UP000662111"/>
    </source>
</evidence>
<accession>A0ABQ2FE03</accession>
<evidence type="ECO:0000256" key="1">
    <source>
        <dbReference type="ARBA" id="ARBA00001933"/>
    </source>
</evidence>
<keyword evidence="5" id="KW-0032">Aminotransferase</keyword>
<dbReference type="EMBL" id="BMLB01000007">
    <property type="protein sequence ID" value="GGK80211.1"/>
    <property type="molecule type" value="Genomic_DNA"/>
</dbReference>
<dbReference type="InterPro" id="IPR000192">
    <property type="entry name" value="Aminotrans_V_dom"/>
</dbReference>
<dbReference type="InterPro" id="IPR015422">
    <property type="entry name" value="PyrdxlP-dep_Trfase_small"/>
</dbReference>
<dbReference type="Gene3D" id="3.90.1150.10">
    <property type="entry name" value="Aspartate Aminotransferase, domain 1"/>
    <property type="match status" value="1"/>
</dbReference>
<dbReference type="Gene3D" id="3.40.640.10">
    <property type="entry name" value="Type I PLP-dependent aspartate aminotransferase-like (Major domain)"/>
    <property type="match status" value="1"/>
</dbReference>
<dbReference type="InterPro" id="IPR015421">
    <property type="entry name" value="PyrdxlP-dep_Trfase_major"/>
</dbReference>
<dbReference type="PANTHER" id="PTHR21152:SF40">
    <property type="entry name" value="ALANINE--GLYOXYLATE AMINOTRANSFERASE"/>
    <property type="match status" value="1"/>
</dbReference>
<organism evidence="5 6">
    <name type="scientific">Ornithinimicrobium pekingense</name>
    <dbReference type="NCBI Taxonomy" id="384677"/>
    <lineage>
        <taxon>Bacteria</taxon>
        <taxon>Bacillati</taxon>
        <taxon>Actinomycetota</taxon>
        <taxon>Actinomycetes</taxon>
        <taxon>Micrococcales</taxon>
        <taxon>Ornithinimicrobiaceae</taxon>
        <taxon>Ornithinimicrobium</taxon>
    </lineage>
</organism>
<proteinExistence type="inferred from homology"/>
<dbReference type="PANTHER" id="PTHR21152">
    <property type="entry name" value="AMINOTRANSFERASE CLASS V"/>
    <property type="match status" value="1"/>
</dbReference>
<keyword evidence="5" id="KW-0808">Transferase</keyword>
<comment type="caution">
    <text evidence="5">The sequence shown here is derived from an EMBL/GenBank/DDBJ whole genome shotgun (WGS) entry which is preliminary data.</text>
</comment>
<sequence>MTLPRPDIDPDGLLEYSVVFTDLSLNHMSKRFVGVMQGLSEVLTSTYGAEAVAVVPGGGTYGMEAVARQLATGRRCLVVRNGFFSYRWSQIFEMGSVSDDVTVLTARPTSDAIPSPWAPPPVEEVVAAITEQRPEVVFAAHVETSAGIVLPDDYLREVARATREVGGLFVLDCIASGALWVDMRDLGVDVLITAPQKGWSGSPGAAYVMVNDRSRAAIESTTSTSFSADLKKWLSIADGYVQGRHAYHATMPTDTLAHNLEVMLEGTRRGLPELRQAQQDLGGKVRALLAERGFLSVAADGYAAPTVVVVHADDPGLATGARFAQAGLQVAGGVPLMCGEPESWSTFRIGLFGLDKLGDVDGTVARLADGLDRALAG</sequence>
<dbReference type="Proteomes" id="UP000662111">
    <property type="component" value="Unassembled WGS sequence"/>
</dbReference>
<protein>
    <submittedName>
        <fullName evidence="5">Class V aminotransferase</fullName>
    </submittedName>
</protein>
<gene>
    <name evidence="5" type="ORF">GCM10011509_30870</name>
</gene>
<dbReference type="Pfam" id="PF00266">
    <property type="entry name" value="Aminotran_5"/>
    <property type="match status" value="1"/>
</dbReference>
<dbReference type="InterPro" id="IPR015424">
    <property type="entry name" value="PyrdxlP-dep_Trfase"/>
</dbReference>
<comment type="cofactor">
    <cofactor evidence="1">
        <name>pyridoxal 5'-phosphate</name>
        <dbReference type="ChEBI" id="CHEBI:597326"/>
    </cofactor>
</comment>
<feature type="domain" description="Aminotransferase class V" evidence="4">
    <location>
        <begin position="26"/>
        <end position="221"/>
    </location>
</feature>
<evidence type="ECO:0000259" key="4">
    <source>
        <dbReference type="Pfam" id="PF00266"/>
    </source>
</evidence>
<comment type="similarity">
    <text evidence="2">Belongs to the class-V pyridoxal-phosphate-dependent aminotransferase family.</text>
</comment>
<keyword evidence="3" id="KW-0663">Pyridoxal phosphate</keyword>
<evidence type="ECO:0000256" key="2">
    <source>
        <dbReference type="ARBA" id="ARBA00009236"/>
    </source>
</evidence>
<dbReference type="RefSeq" id="WP_022922343.1">
    <property type="nucleotide sequence ID" value="NZ_BMLB01000007.1"/>
</dbReference>
<dbReference type="InterPro" id="IPR024169">
    <property type="entry name" value="SP_NH2Trfase/AEP_transaminase"/>
</dbReference>
<name>A0ABQ2FE03_9MICO</name>
<dbReference type="GO" id="GO:0008483">
    <property type="term" value="F:transaminase activity"/>
    <property type="evidence" value="ECO:0007669"/>
    <property type="project" value="UniProtKB-KW"/>
</dbReference>
<dbReference type="SUPFAM" id="SSF53383">
    <property type="entry name" value="PLP-dependent transferases"/>
    <property type="match status" value="1"/>
</dbReference>
<dbReference type="PIRSF" id="PIRSF000524">
    <property type="entry name" value="SPT"/>
    <property type="match status" value="1"/>
</dbReference>